<gene>
    <name evidence="2" type="ORF">MAR_000472</name>
</gene>
<organism evidence="2 3">
    <name type="scientific">Mya arenaria</name>
    <name type="common">Soft-shell clam</name>
    <dbReference type="NCBI Taxonomy" id="6604"/>
    <lineage>
        <taxon>Eukaryota</taxon>
        <taxon>Metazoa</taxon>
        <taxon>Spiralia</taxon>
        <taxon>Lophotrochozoa</taxon>
        <taxon>Mollusca</taxon>
        <taxon>Bivalvia</taxon>
        <taxon>Autobranchia</taxon>
        <taxon>Heteroconchia</taxon>
        <taxon>Euheterodonta</taxon>
        <taxon>Imparidentia</taxon>
        <taxon>Neoheterodontei</taxon>
        <taxon>Myida</taxon>
        <taxon>Myoidea</taxon>
        <taxon>Myidae</taxon>
        <taxon>Mya</taxon>
    </lineage>
</organism>
<keyword evidence="3" id="KW-1185">Reference proteome</keyword>
<evidence type="ECO:0000313" key="2">
    <source>
        <dbReference type="EMBL" id="WAR18634.1"/>
    </source>
</evidence>
<dbReference type="SUPFAM" id="SSF52540">
    <property type="entry name" value="P-loop containing nucleoside triphosphate hydrolases"/>
    <property type="match status" value="1"/>
</dbReference>
<protein>
    <submittedName>
        <fullName evidence="2">Uncharacterized protein</fullName>
    </submittedName>
</protein>
<dbReference type="EMBL" id="CP111022">
    <property type="protein sequence ID" value="WAR18634.1"/>
    <property type="molecule type" value="Genomic_DNA"/>
</dbReference>
<dbReference type="Proteomes" id="UP001164746">
    <property type="component" value="Chromosome 11"/>
</dbReference>
<evidence type="ECO:0000256" key="1">
    <source>
        <dbReference type="SAM" id="MobiDB-lite"/>
    </source>
</evidence>
<name>A0ABY7FCU3_MYAAR</name>
<proteinExistence type="predicted"/>
<reference evidence="2" key="1">
    <citation type="submission" date="2022-11" db="EMBL/GenBank/DDBJ databases">
        <title>Centuries of genome instability and evolution in soft-shell clam transmissible cancer (bioRxiv).</title>
        <authorList>
            <person name="Hart S.F.M."/>
            <person name="Yonemitsu M.A."/>
            <person name="Giersch R.M."/>
            <person name="Beal B.F."/>
            <person name="Arriagada G."/>
            <person name="Davis B.W."/>
            <person name="Ostrander E.A."/>
            <person name="Goff S.P."/>
            <person name="Metzger M.J."/>
        </authorList>
    </citation>
    <scope>NUCLEOTIDE SEQUENCE</scope>
    <source>
        <strain evidence="2">MELC-2E11</strain>
        <tissue evidence="2">Siphon/mantle</tissue>
    </source>
</reference>
<feature type="compositionally biased region" description="Polar residues" evidence="1">
    <location>
        <begin position="147"/>
        <end position="165"/>
    </location>
</feature>
<sequence>MESLVKLEVDSTAQVIGPSNVGKSTFVFQLLKHANGAFTKPIQAIYYCYGVDQPLFAEMKKAIPHMTFFEGLPSKTELETWNMKYPNEKILILDDMMSECAKISQLHSTFYSGHRGGTVNNMARAMVLVPKVKYDQLLNMTDKRSESPIQQSGGQVAEESPSNDTLKTDDSKAISKENVSSTIGNNNVKVPNESDVVDVSRQEKRPQLFVNKPLVKMPFGRQLVIKRKAKLNPKKSTKQTNIIQSGGNKKKDAKWINYLV</sequence>
<feature type="region of interest" description="Disordered" evidence="1">
    <location>
        <begin position="145"/>
        <end position="176"/>
    </location>
</feature>
<feature type="compositionally biased region" description="Basic and acidic residues" evidence="1">
    <location>
        <begin position="166"/>
        <end position="175"/>
    </location>
</feature>
<accession>A0ABY7FCU3</accession>
<evidence type="ECO:0000313" key="3">
    <source>
        <dbReference type="Proteomes" id="UP001164746"/>
    </source>
</evidence>
<dbReference type="InterPro" id="IPR027417">
    <property type="entry name" value="P-loop_NTPase"/>
</dbReference>